<evidence type="ECO:0000313" key="3">
    <source>
        <dbReference type="Proteomes" id="UP001516351"/>
    </source>
</evidence>
<organism evidence="2 3">
    <name type="scientific">Asaia spathodeae</name>
    <dbReference type="NCBI Taxonomy" id="657016"/>
    <lineage>
        <taxon>Bacteria</taxon>
        <taxon>Pseudomonadati</taxon>
        <taxon>Pseudomonadota</taxon>
        <taxon>Alphaproteobacteria</taxon>
        <taxon>Acetobacterales</taxon>
        <taxon>Acetobacteraceae</taxon>
        <taxon>Asaia</taxon>
    </lineage>
</organism>
<dbReference type="Proteomes" id="UP001516351">
    <property type="component" value="Unassembled WGS sequence"/>
</dbReference>
<evidence type="ECO:0000256" key="1">
    <source>
        <dbReference type="SAM" id="Phobius"/>
    </source>
</evidence>
<gene>
    <name evidence="2" type="ORF">HW542_00085</name>
</gene>
<proteinExistence type="predicted"/>
<keyword evidence="1" id="KW-0472">Membrane</keyword>
<comment type="caution">
    <text evidence="2">The sequence shown here is derived from an EMBL/GenBank/DDBJ whole genome shotgun (WGS) entry which is preliminary data.</text>
</comment>
<reference evidence="2 3" key="1">
    <citation type="submission" date="2020-06" db="EMBL/GenBank/DDBJ databases">
        <title>Synonyms of Asaia species.</title>
        <authorList>
            <person name="Sombolestani A."/>
        </authorList>
    </citation>
    <scope>NUCLEOTIDE SEQUENCE [LARGE SCALE GENOMIC DNA]</scope>
    <source>
        <strain evidence="2 3">LMG 27047</strain>
    </source>
</reference>
<evidence type="ECO:0000313" key="2">
    <source>
        <dbReference type="EMBL" id="NVN45200.1"/>
    </source>
</evidence>
<dbReference type="RefSeq" id="WP_267311013.1">
    <property type="nucleotide sequence ID" value="NZ_JABXXV010000001.1"/>
</dbReference>
<feature type="transmembrane region" description="Helical" evidence="1">
    <location>
        <begin position="20"/>
        <end position="39"/>
    </location>
</feature>
<keyword evidence="1" id="KW-1133">Transmembrane helix</keyword>
<protein>
    <submittedName>
        <fullName evidence="2">Uncharacterized protein</fullName>
    </submittedName>
</protein>
<keyword evidence="3" id="KW-1185">Reference proteome</keyword>
<keyword evidence="1" id="KW-0812">Transmembrane</keyword>
<accession>A0ABX2P114</accession>
<name>A0ABX2P114_9PROT</name>
<sequence length="48" mass="5232">MPLKSSFFDWKLVFTREVMGAVVALLATALLVLLCYGGMRISGVWAGL</sequence>
<dbReference type="EMBL" id="JABXXV010000001">
    <property type="protein sequence ID" value="NVN45200.1"/>
    <property type="molecule type" value="Genomic_DNA"/>
</dbReference>